<reference evidence="1 2" key="1">
    <citation type="journal article" date="2022" name="bioRxiv">
        <title>Genomics of Preaxostyla Flagellates Illuminates Evolutionary Transitions and the Path Towards Mitochondrial Loss.</title>
        <authorList>
            <person name="Novak L.V.F."/>
            <person name="Treitli S.C."/>
            <person name="Pyrih J."/>
            <person name="Halakuc P."/>
            <person name="Pipaliya S.V."/>
            <person name="Vacek V."/>
            <person name="Brzon O."/>
            <person name="Soukal P."/>
            <person name="Eme L."/>
            <person name="Dacks J.B."/>
            <person name="Karnkowska A."/>
            <person name="Elias M."/>
            <person name="Hampl V."/>
        </authorList>
    </citation>
    <scope>NUCLEOTIDE SEQUENCE [LARGE SCALE GENOMIC DNA]</scope>
    <source>
        <strain evidence="1">NAU3</strain>
        <tissue evidence="1">Gut</tissue>
    </source>
</reference>
<evidence type="ECO:0000313" key="1">
    <source>
        <dbReference type="EMBL" id="KAK2946477.1"/>
    </source>
</evidence>
<dbReference type="SUPFAM" id="SSF51126">
    <property type="entry name" value="Pectin lyase-like"/>
    <property type="match status" value="1"/>
</dbReference>
<gene>
    <name evidence="1" type="ORF">BLNAU_18582</name>
</gene>
<sequence>MSNTDHVKLRLPPATIHSLNLKLDSRTLEIEGSANLSTLTSELAISANLETHQPRASKTSKRNAKDNSLVILSNSTVKFASMLIDGSNHQKNKPPLSTRNRNTQNPTMFIGILDSSSMTVCDSIILSSPSSNCFLVRPSRHYQYDRASTIQIISCKIGNNANILQEIVKLGRGLRNDHQANIFISTSSIDSIAIANGAGISCDVLSHTPPPLFHLETVLSHLVFTNVSTSHNTKPTKEFILSQTLIGSSISHCNNHLSGTTIRDVNLGGSLLAQNTTFSNCHTDSSARSIKSNKEWLTNPKKYKHLNAEEVEYAQSDLIRKQRFLHSTHPSAHPHLFPDPSPSLQLEDITLTFSFCSFSDMTFLSIDHDIPDTVGGAAIHVNRDLPTIRLSNCYFLRCSCSGFSSPSGGAVFVLSPSG</sequence>
<accession>A0ABQ9X471</accession>
<proteinExistence type="predicted"/>
<evidence type="ECO:0000313" key="2">
    <source>
        <dbReference type="Proteomes" id="UP001281761"/>
    </source>
</evidence>
<comment type="caution">
    <text evidence="1">The sequence shown here is derived from an EMBL/GenBank/DDBJ whole genome shotgun (WGS) entry which is preliminary data.</text>
</comment>
<dbReference type="Proteomes" id="UP001281761">
    <property type="component" value="Unassembled WGS sequence"/>
</dbReference>
<dbReference type="EMBL" id="JARBJD010000227">
    <property type="protein sequence ID" value="KAK2946477.1"/>
    <property type="molecule type" value="Genomic_DNA"/>
</dbReference>
<protein>
    <submittedName>
        <fullName evidence="1">Uncharacterized protein</fullName>
    </submittedName>
</protein>
<name>A0ABQ9X471_9EUKA</name>
<organism evidence="1 2">
    <name type="scientific">Blattamonas nauphoetae</name>
    <dbReference type="NCBI Taxonomy" id="2049346"/>
    <lineage>
        <taxon>Eukaryota</taxon>
        <taxon>Metamonada</taxon>
        <taxon>Preaxostyla</taxon>
        <taxon>Oxymonadida</taxon>
        <taxon>Blattamonas</taxon>
    </lineage>
</organism>
<keyword evidence="2" id="KW-1185">Reference proteome</keyword>
<dbReference type="InterPro" id="IPR011050">
    <property type="entry name" value="Pectin_lyase_fold/virulence"/>
</dbReference>